<evidence type="ECO:0000313" key="4">
    <source>
        <dbReference type="EMBL" id="ORX58802.1"/>
    </source>
</evidence>
<evidence type="ECO:0000256" key="2">
    <source>
        <dbReference type="SAM" id="MobiDB-lite"/>
    </source>
</evidence>
<feature type="region of interest" description="Disordered" evidence="2">
    <location>
        <begin position="181"/>
        <end position="203"/>
    </location>
</feature>
<dbReference type="Gene3D" id="3.40.30.10">
    <property type="entry name" value="Glutaredoxin"/>
    <property type="match status" value="1"/>
</dbReference>
<dbReference type="Proteomes" id="UP000242146">
    <property type="component" value="Unassembled WGS sequence"/>
</dbReference>
<evidence type="ECO:0000256" key="1">
    <source>
        <dbReference type="ARBA" id="ARBA00009686"/>
    </source>
</evidence>
<sequence length="203" mass="23490">METQRTPVEKDLEDLTDDEALFAELEKDDDHFLSSLREQRLQAIQQEFTRRKVMEESQHGLLTEIESEKEFMDTTLKEKYMVGHFYHSDFRRCKIMDQHLQTLANDYMDTRFVKISVENAPFLVEKLQIQVLPCVIGWVDGYIKTKLVGFDELGNTDGFSTQRLASQFSQAGVIRKKEAATAQGKKSIFQSGNADSEDDEDDY</sequence>
<accession>A0A1X2GPZ2</accession>
<comment type="similarity">
    <text evidence="1">Belongs to the phosducin family.</text>
</comment>
<comment type="caution">
    <text evidence="4">The sequence shown here is derived from an EMBL/GenBank/DDBJ whole genome shotgun (WGS) entry which is preliminary data.</text>
</comment>
<dbReference type="InterPro" id="IPR036249">
    <property type="entry name" value="Thioredoxin-like_sf"/>
</dbReference>
<dbReference type="Pfam" id="PF02114">
    <property type="entry name" value="Phosducin"/>
    <property type="match status" value="1"/>
</dbReference>
<evidence type="ECO:0000259" key="3">
    <source>
        <dbReference type="Pfam" id="PF02114"/>
    </source>
</evidence>
<dbReference type="InterPro" id="IPR024253">
    <property type="entry name" value="Phosducin_thioredoxin-like_dom"/>
</dbReference>
<dbReference type="STRING" id="101127.A0A1X2GPZ2"/>
<dbReference type="PANTHER" id="PTHR21148">
    <property type="entry name" value="THIOREDOXIN DOMAIN-CONTAINING PROTEIN 9"/>
    <property type="match status" value="1"/>
</dbReference>
<dbReference type="OrthoDB" id="10257948at2759"/>
<organism evidence="4 5">
    <name type="scientific">Hesseltinella vesiculosa</name>
    <dbReference type="NCBI Taxonomy" id="101127"/>
    <lineage>
        <taxon>Eukaryota</taxon>
        <taxon>Fungi</taxon>
        <taxon>Fungi incertae sedis</taxon>
        <taxon>Mucoromycota</taxon>
        <taxon>Mucoromycotina</taxon>
        <taxon>Mucoromycetes</taxon>
        <taxon>Mucorales</taxon>
        <taxon>Cunninghamellaceae</taxon>
        <taxon>Hesseltinella</taxon>
    </lineage>
</organism>
<reference evidence="4 5" key="1">
    <citation type="submission" date="2016-07" db="EMBL/GenBank/DDBJ databases">
        <title>Pervasive Adenine N6-methylation of Active Genes in Fungi.</title>
        <authorList>
            <consortium name="DOE Joint Genome Institute"/>
            <person name="Mondo S.J."/>
            <person name="Dannebaum R.O."/>
            <person name="Kuo R.C."/>
            <person name="Labutti K."/>
            <person name="Haridas S."/>
            <person name="Kuo A."/>
            <person name="Salamov A."/>
            <person name="Ahrendt S.R."/>
            <person name="Lipzen A."/>
            <person name="Sullivan W."/>
            <person name="Andreopoulos W.B."/>
            <person name="Clum A."/>
            <person name="Lindquist E."/>
            <person name="Daum C."/>
            <person name="Ramamoorthy G.K."/>
            <person name="Gryganskyi A."/>
            <person name="Culley D."/>
            <person name="Magnuson J.K."/>
            <person name="James T.Y."/>
            <person name="O'Malley M.A."/>
            <person name="Stajich J.E."/>
            <person name="Spatafora J.W."/>
            <person name="Visel A."/>
            <person name="Grigoriev I.V."/>
        </authorList>
    </citation>
    <scope>NUCLEOTIDE SEQUENCE [LARGE SCALE GENOMIC DNA]</scope>
    <source>
        <strain evidence="4 5">NRRL 3301</strain>
    </source>
</reference>
<keyword evidence="5" id="KW-1185">Reference proteome</keyword>
<feature type="domain" description="Phosducin" evidence="3">
    <location>
        <begin position="18"/>
        <end position="183"/>
    </location>
</feature>
<evidence type="ECO:0000313" key="5">
    <source>
        <dbReference type="Proteomes" id="UP000242146"/>
    </source>
</evidence>
<dbReference type="AlphaFoldDB" id="A0A1X2GPZ2"/>
<dbReference type="SUPFAM" id="SSF52833">
    <property type="entry name" value="Thioredoxin-like"/>
    <property type="match status" value="1"/>
</dbReference>
<dbReference type="CDD" id="cd02989">
    <property type="entry name" value="Phd_like_TxnDC9"/>
    <property type="match status" value="1"/>
</dbReference>
<gene>
    <name evidence="4" type="ORF">DM01DRAFT_359604</name>
</gene>
<protein>
    <submittedName>
        <fullName evidence="4">Thioredoxin-like protein</fullName>
    </submittedName>
</protein>
<dbReference type="EMBL" id="MCGT01000006">
    <property type="protein sequence ID" value="ORX58802.1"/>
    <property type="molecule type" value="Genomic_DNA"/>
</dbReference>
<proteinExistence type="inferred from homology"/>
<name>A0A1X2GPZ2_9FUNG</name>